<keyword evidence="1" id="KW-1133">Transmembrane helix</keyword>
<keyword evidence="1" id="KW-0812">Transmembrane</keyword>
<evidence type="ECO:0008006" key="4">
    <source>
        <dbReference type="Google" id="ProtNLM"/>
    </source>
</evidence>
<evidence type="ECO:0000256" key="1">
    <source>
        <dbReference type="SAM" id="Phobius"/>
    </source>
</evidence>
<name>A0A317CYC8_9ACTN</name>
<dbReference type="Proteomes" id="UP000245410">
    <property type="component" value="Unassembled WGS sequence"/>
</dbReference>
<dbReference type="OrthoDB" id="74134at2"/>
<evidence type="ECO:0000313" key="2">
    <source>
        <dbReference type="EMBL" id="PWR07262.1"/>
    </source>
</evidence>
<reference evidence="2 3" key="1">
    <citation type="submission" date="2018-05" db="EMBL/GenBank/DDBJ databases">
        <title>Micromonospora atacamensis sp. nov., a novel actinobacteria isolated from high altitude Atacama Desert soil.</title>
        <authorList>
            <person name="Carro L."/>
            <person name="Golinska P."/>
            <person name="Klenk H.-P."/>
            <person name="Goodfellow M."/>
        </authorList>
    </citation>
    <scope>NUCLEOTIDE SEQUENCE [LARGE SCALE GENOMIC DNA]</scope>
    <source>
        <strain evidence="2 3">5R2A7</strain>
    </source>
</reference>
<protein>
    <recommendedName>
        <fullName evidence="4">DUF4345 domain-containing protein</fullName>
    </recommendedName>
</protein>
<feature type="transmembrane region" description="Helical" evidence="1">
    <location>
        <begin position="105"/>
        <end position="127"/>
    </location>
</feature>
<feature type="transmembrane region" description="Helical" evidence="1">
    <location>
        <begin position="73"/>
        <end position="93"/>
    </location>
</feature>
<feature type="transmembrane region" description="Helical" evidence="1">
    <location>
        <begin position="47"/>
        <end position="66"/>
    </location>
</feature>
<dbReference type="RefSeq" id="WP_109818847.1">
    <property type="nucleotide sequence ID" value="NZ_QGKR01000226.1"/>
</dbReference>
<keyword evidence="3" id="KW-1185">Reference proteome</keyword>
<dbReference type="EMBL" id="QGKR01000226">
    <property type="protein sequence ID" value="PWR07262.1"/>
    <property type="molecule type" value="Genomic_DNA"/>
</dbReference>
<dbReference type="AlphaFoldDB" id="A0A317CYC8"/>
<evidence type="ECO:0000313" key="3">
    <source>
        <dbReference type="Proteomes" id="UP000245410"/>
    </source>
</evidence>
<accession>A0A317CYC8</accession>
<gene>
    <name evidence="2" type="ORF">DKT68_19525</name>
</gene>
<keyword evidence="1" id="KW-0472">Membrane</keyword>
<sequence>MTLTVRIFLAILFLDSLVVGAWNAISPASFYQYFPTVDLTPPFSKHYARDFGGATLAIALLLGIGVAMPRAHFVIPAALAYSTFSVPHFFYHLANLENATLGEAILLTTGNAAVALLGLVIVLLIVLRDRRAHHGGLRPSLITAGGRKP</sequence>
<proteinExistence type="predicted"/>
<comment type="caution">
    <text evidence="2">The sequence shown here is derived from an EMBL/GenBank/DDBJ whole genome shotgun (WGS) entry which is preliminary data.</text>
</comment>
<organism evidence="2 3">
    <name type="scientific">Micromonospora acroterricola</name>
    <dbReference type="NCBI Taxonomy" id="2202421"/>
    <lineage>
        <taxon>Bacteria</taxon>
        <taxon>Bacillati</taxon>
        <taxon>Actinomycetota</taxon>
        <taxon>Actinomycetes</taxon>
        <taxon>Micromonosporales</taxon>
        <taxon>Micromonosporaceae</taxon>
        <taxon>Micromonospora</taxon>
    </lineage>
</organism>